<reference evidence="1 2" key="1">
    <citation type="submission" date="2022-03" db="EMBL/GenBank/DDBJ databases">
        <authorList>
            <person name="Jo J.-H."/>
            <person name="Im W.-T."/>
        </authorList>
    </citation>
    <scope>NUCLEOTIDE SEQUENCE [LARGE SCALE GENOMIC DNA]</scope>
    <source>
        <strain evidence="1 2">MA9</strain>
    </source>
</reference>
<evidence type="ECO:0008006" key="3">
    <source>
        <dbReference type="Google" id="ProtNLM"/>
    </source>
</evidence>
<evidence type="ECO:0000313" key="1">
    <source>
        <dbReference type="EMBL" id="MCH7323497.1"/>
    </source>
</evidence>
<dbReference type="EMBL" id="JAKZFC010000008">
    <property type="protein sequence ID" value="MCH7323497.1"/>
    <property type="molecule type" value="Genomic_DNA"/>
</dbReference>
<dbReference type="Proteomes" id="UP001316087">
    <property type="component" value="Unassembled WGS sequence"/>
</dbReference>
<protein>
    <recommendedName>
        <fullName evidence="3">YozE SAM-like domain-containing protein</fullName>
    </recommendedName>
</protein>
<comment type="caution">
    <text evidence="1">The sequence shown here is derived from an EMBL/GenBank/DDBJ whole genome shotgun (WGS) entry which is preliminary data.</text>
</comment>
<name>A0ABS9UGL8_9BACL</name>
<organism evidence="1 2">
    <name type="scientific">Solibacillus palustris</name>
    <dbReference type="NCBI Taxonomy" id="2908203"/>
    <lineage>
        <taxon>Bacteria</taxon>
        <taxon>Bacillati</taxon>
        <taxon>Bacillota</taxon>
        <taxon>Bacilli</taxon>
        <taxon>Bacillales</taxon>
        <taxon>Caryophanaceae</taxon>
        <taxon>Solibacillus</taxon>
    </lineage>
</organism>
<accession>A0ABS9UGL8</accession>
<gene>
    <name evidence="1" type="ORF">LZ480_16600</name>
</gene>
<proteinExistence type="predicted"/>
<keyword evidence="2" id="KW-1185">Reference proteome</keyword>
<dbReference type="RefSeq" id="WP_241370669.1">
    <property type="nucleotide sequence ID" value="NZ_JAKZFC010000008.1"/>
</dbReference>
<sequence length="68" mass="8067">MTFYIKCTNEFNKQLIQAIDNAFLGSNYPYKLKDAIRNLFMRDAVVYKKIVDSFEEEDLEIPELLKID</sequence>
<evidence type="ECO:0000313" key="2">
    <source>
        <dbReference type="Proteomes" id="UP001316087"/>
    </source>
</evidence>